<dbReference type="PROSITE" id="PS50071">
    <property type="entry name" value="HOMEOBOX_2"/>
    <property type="match status" value="1"/>
</dbReference>
<dbReference type="InterPro" id="IPR050224">
    <property type="entry name" value="TALE_homeobox"/>
</dbReference>
<gene>
    <name evidence="11" type="primary">Tgif2</name>
    <name evidence="11" type="ORF">GTO96_0003880</name>
</gene>
<name>A0A8X7X8X9_POLSE</name>
<dbReference type="Pfam" id="PF05920">
    <property type="entry name" value="Homeobox_KN"/>
    <property type="match status" value="1"/>
</dbReference>
<evidence type="ECO:0000256" key="3">
    <source>
        <dbReference type="ARBA" id="ARBA00023125"/>
    </source>
</evidence>
<feature type="DNA-binding region" description="Homeobox" evidence="8">
    <location>
        <begin position="65"/>
        <end position="127"/>
    </location>
</feature>
<keyword evidence="6 8" id="KW-0539">Nucleus</keyword>
<reference evidence="11 12" key="1">
    <citation type="journal article" date="2021" name="Cell">
        <title>Tracing the genetic footprints of vertebrate landing in non-teleost ray-finned fishes.</title>
        <authorList>
            <person name="Bi X."/>
            <person name="Wang K."/>
            <person name="Yang L."/>
            <person name="Pan H."/>
            <person name="Jiang H."/>
            <person name="Wei Q."/>
            <person name="Fang M."/>
            <person name="Yu H."/>
            <person name="Zhu C."/>
            <person name="Cai Y."/>
            <person name="He Y."/>
            <person name="Gan X."/>
            <person name="Zeng H."/>
            <person name="Yu D."/>
            <person name="Zhu Y."/>
            <person name="Jiang H."/>
            <person name="Qiu Q."/>
            <person name="Yang H."/>
            <person name="Zhang Y.E."/>
            <person name="Wang W."/>
            <person name="Zhu M."/>
            <person name="He S."/>
            <person name="Zhang G."/>
        </authorList>
    </citation>
    <scope>NUCLEOTIDE SEQUENCE [LARGE SCALE GENOMIC DNA]</scope>
    <source>
        <strain evidence="11">Bchr_013</strain>
    </source>
</reference>
<evidence type="ECO:0000256" key="6">
    <source>
        <dbReference type="ARBA" id="ARBA00023242"/>
    </source>
</evidence>
<evidence type="ECO:0000256" key="1">
    <source>
        <dbReference type="ARBA" id="ARBA00004123"/>
    </source>
</evidence>
<proteinExistence type="inferred from homology"/>
<dbReference type="GO" id="GO:0005634">
    <property type="term" value="C:nucleus"/>
    <property type="evidence" value="ECO:0007669"/>
    <property type="project" value="UniProtKB-SubCell"/>
</dbReference>
<comment type="caution">
    <text evidence="11">The sequence shown here is derived from an EMBL/GenBank/DDBJ whole genome shotgun (WGS) entry which is preliminary data.</text>
</comment>
<dbReference type="Proteomes" id="UP000886611">
    <property type="component" value="Unassembled WGS sequence"/>
</dbReference>
<comment type="similarity">
    <text evidence="7">Belongs to the TALE/TGIF homeobox family.</text>
</comment>
<dbReference type="AlphaFoldDB" id="A0A8X7X8X9"/>
<keyword evidence="12" id="KW-1185">Reference proteome</keyword>
<dbReference type="SMART" id="SM00389">
    <property type="entry name" value="HOX"/>
    <property type="match status" value="1"/>
</dbReference>
<dbReference type="GO" id="GO:0006355">
    <property type="term" value="P:regulation of DNA-templated transcription"/>
    <property type="evidence" value="ECO:0007669"/>
    <property type="project" value="InterPro"/>
</dbReference>
<evidence type="ECO:0000256" key="8">
    <source>
        <dbReference type="PROSITE-ProRule" id="PRU00108"/>
    </source>
</evidence>
<protein>
    <submittedName>
        <fullName evidence="11">TGIF2 protein</fullName>
    </submittedName>
</protein>
<dbReference type="PANTHER" id="PTHR11850">
    <property type="entry name" value="HOMEOBOX PROTEIN TRANSCRIPTION FACTORS"/>
    <property type="match status" value="1"/>
</dbReference>
<dbReference type="SUPFAM" id="SSF46689">
    <property type="entry name" value="Homeodomain-like"/>
    <property type="match status" value="1"/>
</dbReference>
<evidence type="ECO:0000256" key="7">
    <source>
        <dbReference type="ARBA" id="ARBA00038021"/>
    </source>
</evidence>
<organism evidence="11 12">
    <name type="scientific">Polypterus senegalus</name>
    <name type="common">Senegal bichir</name>
    <dbReference type="NCBI Taxonomy" id="55291"/>
    <lineage>
        <taxon>Eukaryota</taxon>
        <taxon>Metazoa</taxon>
        <taxon>Chordata</taxon>
        <taxon>Craniata</taxon>
        <taxon>Vertebrata</taxon>
        <taxon>Euteleostomi</taxon>
        <taxon>Actinopterygii</taxon>
        <taxon>Polypteriformes</taxon>
        <taxon>Polypteridae</taxon>
        <taxon>Polypterus</taxon>
    </lineage>
</organism>
<dbReference type="InterPro" id="IPR009057">
    <property type="entry name" value="Homeodomain-like_sf"/>
</dbReference>
<feature type="region of interest" description="Disordered" evidence="9">
    <location>
        <begin position="51"/>
        <end position="71"/>
    </location>
</feature>
<dbReference type="Gene3D" id="1.10.10.60">
    <property type="entry name" value="Homeodomain-like"/>
    <property type="match status" value="1"/>
</dbReference>
<dbReference type="InterPro" id="IPR008422">
    <property type="entry name" value="KN_HD"/>
</dbReference>
<keyword evidence="2" id="KW-0805">Transcription regulation</keyword>
<feature type="domain" description="Homeobox" evidence="10">
    <location>
        <begin position="63"/>
        <end position="126"/>
    </location>
</feature>
<evidence type="ECO:0000256" key="5">
    <source>
        <dbReference type="ARBA" id="ARBA00023163"/>
    </source>
</evidence>
<dbReference type="InterPro" id="IPR001356">
    <property type="entry name" value="HD"/>
</dbReference>
<feature type="region of interest" description="Disordered" evidence="9">
    <location>
        <begin position="152"/>
        <end position="172"/>
    </location>
</feature>
<evidence type="ECO:0000313" key="12">
    <source>
        <dbReference type="Proteomes" id="UP000886611"/>
    </source>
</evidence>
<feature type="non-terminal residue" evidence="11">
    <location>
        <position position="420"/>
    </location>
</feature>
<evidence type="ECO:0000259" key="10">
    <source>
        <dbReference type="PROSITE" id="PS50071"/>
    </source>
</evidence>
<evidence type="ECO:0000256" key="4">
    <source>
        <dbReference type="ARBA" id="ARBA00023155"/>
    </source>
</evidence>
<dbReference type="FunFam" id="1.10.10.60:FF:000059">
    <property type="entry name" value="TGFB-induced factor homeobox 1"/>
    <property type="match status" value="1"/>
</dbReference>
<dbReference type="EMBL" id="JAATIS010003638">
    <property type="protein sequence ID" value="KAG2464480.1"/>
    <property type="molecule type" value="Genomic_DNA"/>
</dbReference>
<sequence length="420" mass="45654">MICFSQLKEGTVADVSRLADQPQALPAFEESTLEQEFSLMSDSDHCEDDGTSCSLPVDLSGGSGKKRRRGNLPKEAVQVLRDWLYDHRFNAYPSEQEKLSLSGQTSLSVLQICNWFINARRRLLPDMLRRDGKDPNQYTLSRRGTKLSELRVGSVPTSPDMSPVSLASPRPSVIQPPPVLDLSILESTATAILSGTTNLTASTPLLNDINQSTTANVNKQSDFRNANMQATVLTDACSFGPVAVLRAESVNPAGGLFNTPPPTPPELCLEEFSDLLLLVDAALQRAAELECQKQSLCTTKSDPCLSSTNAYKHLDSGTLTVSQNANIPAVEISRTPQKNVTDLLSSYATTYNSASDGKQISQEQGPKGMVGYGMYETQIWNTTSQTSAYTESRQSVKPTNSIACVWNTPHSLLSVQEAVK</sequence>
<dbReference type="CDD" id="cd00086">
    <property type="entry name" value="homeodomain"/>
    <property type="match status" value="1"/>
</dbReference>
<keyword evidence="5" id="KW-0804">Transcription</keyword>
<evidence type="ECO:0000313" key="11">
    <source>
        <dbReference type="EMBL" id="KAG2464480.1"/>
    </source>
</evidence>
<dbReference type="GO" id="GO:0003677">
    <property type="term" value="F:DNA binding"/>
    <property type="evidence" value="ECO:0007669"/>
    <property type="project" value="UniProtKB-UniRule"/>
</dbReference>
<comment type="subcellular location">
    <subcellularLocation>
        <location evidence="1 8">Nucleus</location>
    </subcellularLocation>
</comment>
<evidence type="ECO:0000256" key="2">
    <source>
        <dbReference type="ARBA" id="ARBA00023015"/>
    </source>
</evidence>
<keyword evidence="4 8" id="KW-0371">Homeobox</keyword>
<evidence type="ECO:0000256" key="9">
    <source>
        <dbReference type="SAM" id="MobiDB-lite"/>
    </source>
</evidence>
<accession>A0A8X7X8X9</accession>
<feature type="non-terminal residue" evidence="11">
    <location>
        <position position="1"/>
    </location>
</feature>
<keyword evidence="3 8" id="KW-0238">DNA-binding</keyword>